<comment type="similarity">
    <text evidence="2 8">Belongs to the small Tim family.</text>
</comment>
<dbReference type="STRING" id="1399860.A0A2C5Y0B8"/>
<dbReference type="GO" id="GO:0015031">
    <property type="term" value="P:protein transport"/>
    <property type="evidence" value="ECO:0007669"/>
    <property type="project" value="UniProtKB-KW"/>
</dbReference>
<comment type="subunit">
    <text evidence="8">Heterohexamer.</text>
</comment>
<comment type="function">
    <text evidence="8">Mitochondrial intermembrane chaperone that participates in the import and insertion of some multi-pass transmembrane proteins into the mitochondrial inner membrane. Also required for the transfer of beta-barrel precursors from the TOM complex to the sorting and assembly machinery (SAM complex) of the outer membrane. Acts as a chaperone-like protein that protects the hydrophobic precursors from aggregation and guide them through the mitochondrial intermembrane space.</text>
</comment>
<evidence type="ECO:0000256" key="3">
    <source>
        <dbReference type="ARBA" id="ARBA00022792"/>
    </source>
</evidence>
<evidence type="ECO:0000256" key="6">
    <source>
        <dbReference type="ARBA" id="ARBA00023157"/>
    </source>
</evidence>
<keyword evidence="3 8" id="KW-0999">Mitochondrion inner membrane</keyword>
<organism evidence="10 11">
    <name type="scientific">Ophiocordyceps australis</name>
    <dbReference type="NCBI Taxonomy" id="1399860"/>
    <lineage>
        <taxon>Eukaryota</taxon>
        <taxon>Fungi</taxon>
        <taxon>Dikarya</taxon>
        <taxon>Ascomycota</taxon>
        <taxon>Pezizomycotina</taxon>
        <taxon>Sordariomycetes</taxon>
        <taxon>Hypocreomycetidae</taxon>
        <taxon>Hypocreales</taxon>
        <taxon>Ophiocordycipitaceae</taxon>
        <taxon>Ophiocordyceps</taxon>
    </lineage>
</organism>
<keyword evidence="6 8" id="KW-1015">Disulfide bond</keyword>
<keyword evidence="4 8" id="KW-0653">Protein transport</keyword>
<dbReference type="InterPro" id="IPR004217">
    <property type="entry name" value="Tim10-like"/>
</dbReference>
<keyword evidence="5 8" id="KW-0811">Translocation</keyword>
<evidence type="ECO:0000313" key="10">
    <source>
        <dbReference type="EMBL" id="PHH61116.1"/>
    </source>
</evidence>
<evidence type="ECO:0000259" key="9">
    <source>
        <dbReference type="Pfam" id="PF02953"/>
    </source>
</evidence>
<dbReference type="EMBL" id="NJET01000116">
    <property type="protein sequence ID" value="PHH61116.1"/>
    <property type="molecule type" value="Genomic_DNA"/>
</dbReference>
<dbReference type="InterPro" id="IPR035427">
    <property type="entry name" value="Tim10-like_dom_sf"/>
</dbReference>
<evidence type="ECO:0000256" key="2">
    <source>
        <dbReference type="ARBA" id="ARBA00006720"/>
    </source>
</evidence>
<keyword evidence="8" id="KW-0813">Transport</keyword>
<protein>
    <recommendedName>
        <fullName evidence="8">Mitochondrial import inner membrane translocase subunit</fullName>
    </recommendedName>
</protein>
<reference evidence="10 11" key="1">
    <citation type="submission" date="2017-06" db="EMBL/GenBank/DDBJ databases">
        <title>Ant-infecting Ophiocordyceps genomes reveal a high diversity of potential behavioral manipulation genes and a possible major role for enterotoxins.</title>
        <authorList>
            <person name="De Bekker C."/>
            <person name="Evans H.C."/>
            <person name="Brachmann A."/>
            <person name="Hughes D.P."/>
        </authorList>
    </citation>
    <scope>NUCLEOTIDE SEQUENCE [LARGE SCALE GENOMIC DNA]</scope>
    <source>
        <strain evidence="10 11">Map64</strain>
    </source>
</reference>
<dbReference type="AlphaFoldDB" id="A0A2C5Y0B8"/>
<accession>A0A2C5Y0B8</accession>
<dbReference type="Gene3D" id="1.10.287.810">
    <property type="entry name" value="Mitochondrial import inner membrane translocase subunit tim13 like domains"/>
    <property type="match status" value="1"/>
</dbReference>
<dbReference type="Proteomes" id="UP000226192">
    <property type="component" value="Unassembled WGS sequence"/>
</dbReference>
<sequence>MSESASELAKVFIMQQARLETNHQTLKLLGELVNKNCYAKCVPKPGSSLSSSEQSCTNMCVAKYIKTWDHIQATMIAKVAPQPSGSPESEFVKD</sequence>
<keyword evidence="3 8" id="KW-0472">Membrane</keyword>
<dbReference type="Pfam" id="PF02953">
    <property type="entry name" value="zf-Tim10_DDP"/>
    <property type="match status" value="1"/>
</dbReference>
<evidence type="ECO:0000256" key="8">
    <source>
        <dbReference type="RuleBase" id="RU367043"/>
    </source>
</evidence>
<evidence type="ECO:0000256" key="7">
    <source>
        <dbReference type="ARBA" id="ARBA00023186"/>
    </source>
</evidence>
<evidence type="ECO:0000256" key="5">
    <source>
        <dbReference type="ARBA" id="ARBA00023010"/>
    </source>
</evidence>
<evidence type="ECO:0000256" key="1">
    <source>
        <dbReference type="ARBA" id="ARBA00004137"/>
    </source>
</evidence>
<evidence type="ECO:0000256" key="4">
    <source>
        <dbReference type="ARBA" id="ARBA00022927"/>
    </source>
</evidence>
<comment type="caution">
    <text evidence="10">The sequence shown here is derived from an EMBL/GenBank/DDBJ whole genome shotgun (WGS) entry which is preliminary data.</text>
</comment>
<feature type="domain" description="Tim10-like" evidence="9">
    <location>
        <begin position="18"/>
        <end position="75"/>
    </location>
</feature>
<evidence type="ECO:0000313" key="11">
    <source>
        <dbReference type="Proteomes" id="UP000226192"/>
    </source>
</evidence>
<keyword evidence="8" id="KW-0496">Mitochondrion</keyword>
<proteinExistence type="inferred from homology"/>
<gene>
    <name evidence="10" type="ORF">CDD81_778</name>
</gene>
<name>A0A2C5Y0B8_9HYPO</name>
<dbReference type="GO" id="GO:0005743">
    <property type="term" value="C:mitochondrial inner membrane"/>
    <property type="evidence" value="ECO:0007669"/>
    <property type="project" value="UniProtKB-SubCell"/>
</dbReference>
<dbReference type="SUPFAM" id="SSF144122">
    <property type="entry name" value="Tim10-like"/>
    <property type="match status" value="1"/>
</dbReference>
<comment type="domain">
    <text evidence="8">The twin CX3C motif contains 4 conserved Cys residues that form 2 disulfide bonds in the mitochondrial intermembrane space.</text>
</comment>
<comment type="subcellular location">
    <subcellularLocation>
        <location evidence="1 8">Mitochondrion inner membrane</location>
        <topology evidence="1 8">Peripheral membrane protein</topology>
        <orientation evidence="1 8">Intermembrane side</orientation>
    </subcellularLocation>
</comment>
<dbReference type="OrthoDB" id="7813104at2759"/>
<keyword evidence="11" id="KW-1185">Reference proteome</keyword>
<keyword evidence="7 8" id="KW-0143">Chaperone</keyword>